<dbReference type="GO" id="GO:0004038">
    <property type="term" value="F:allantoinase activity"/>
    <property type="evidence" value="ECO:0007669"/>
    <property type="project" value="TreeGrafter"/>
</dbReference>
<keyword evidence="1" id="KW-0665">Pyrimidine biosynthesis</keyword>
<evidence type="ECO:0000256" key="1">
    <source>
        <dbReference type="ARBA" id="ARBA00022975"/>
    </source>
</evidence>
<dbReference type="PANTHER" id="PTHR43668">
    <property type="entry name" value="ALLANTOINASE"/>
    <property type="match status" value="1"/>
</dbReference>
<dbReference type="EMBL" id="UOFG01000255">
    <property type="protein sequence ID" value="VAW65648.1"/>
    <property type="molecule type" value="Genomic_DNA"/>
</dbReference>
<proteinExistence type="predicted"/>
<dbReference type="InterPro" id="IPR011059">
    <property type="entry name" value="Metal-dep_hydrolase_composite"/>
</dbReference>
<accession>A0A3B0XBJ3</accession>
<keyword evidence="3" id="KW-0378">Hydrolase</keyword>
<dbReference type="GO" id="GO:0006145">
    <property type="term" value="P:purine nucleobase catabolic process"/>
    <property type="evidence" value="ECO:0007669"/>
    <property type="project" value="TreeGrafter"/>
</dbReference>
<protein>
    <submittedName>
        <fullName evidence="3">Dihydroorotase</fullName>
        <ecNumber evidence="3">3.5.2.3</ecNumber>
    </submittedName>
</protein>
<dbReference type="GO" id="GO:0005737">
    <property type="term" value="C:cytoplasm"/>
    <property type="evidence" value="ECO:0007669"/>
    <property type="project" value="TreeGrafter"/>
</dbReference>
<dbReference type="GO" id="GO:0046872">
    <property type="term" value="F:metal ion binding"/>
    <property type="evidence" value="ECO:0007669"/>
    <property type="project" value="InterPro"/>
</dbReference>
<organism evidence="3">
    <name type="scientific">hydrothermal vent metagenome</name>
    <dbReference type="NCBI Taxonomy" id="652676"/>
    <lineage>
        <taxon>unclassified sequences</taxon>
        <taxon>metagenomes</taxon>
        <taxon>ecological metagenomes</taxon>
    </lineage>
</organism>
<dbReference type="AlphaFoldDB" id="A0A3B0XBJ3"/>
<dbReference type="Gene3D" id="2.30.40.10">
    <property type="entry name" value="Urease, subunit C, domain 1"/>
    <property type="match status" value="1"/>
</dbReference>
<dbReference type="PANTHER" id="PTHR43668:SF2">
    <property type="entry name" value="ALLANTOINASE"/>
    <property type="match status" value="1"/>
</dbReference>
<dbReference type="SUPFAM" id="SSF51556">
    <property type="entry name" value="Metallo-dependent hydrolases"/>
    <property type="match status" value="1"/>
</dbReference>
<dbReference type="NCBIfam" id="NF005791">
    <property type="entry name" value="PRK07627.1"/>
    <property type="match status" value="1"/>
</dbReference>
<dbReference type="Gene3D" id="3.20.20.140">
    <property type="entry name" value="Metal-dependent hydrolases"/>
    <property type="match status" value="1"/>
</dbReference>
<dbReference type="InterPro" id="IPR006680">
    <property type="entry name" value="Amidohydro-rel"/>
</dbReference>
<evidence type="ECO:0000259" key="2">
    <source>
        <dbReference type="Pfam" id="PF01979"/>
    </source>
</evidence>
<dbReference type="InterPro" id="IPR050138">
    <property type="entry name" value="DHOase/Allantoinase_Hydrolase"/>
</dbReference>
<reference evidence="3" key="1">
    <citation type="submission" date="2018-06" db="EMBL/GenBank/DDBJ databases">
        <authorList>
            <person name="Zhirakovskaya E."/>
        </authorList>
    </citation>
    <scope>NUCLEOTIDE SEQUENCE</scope>
</reference>
<dbReference type="CDD" id="cd01317">
    <property type="entry name" value="DHOase_IIa"/>
    <property type="match status" value="1"/>
</dbReference>
<dbReference type="GO" id="GO:0004151">
    <property type="term" value="F:dihydroorotase activity"/>
    <property type="evidence" value="ECO:0007669"/>
    <property type="project" value="UniProtKB-EC"/>
</dbReference>
<feature type="domain" description="Amidohydrolase-related" evidence="2">
    <location>
        <begin position="56"/>
        <end position="423"/>
    </location>
</feature>
<dbReference type="GO" id="GO:0006221">
    <property type="term" value="P:pyrimidine nucleotide biosynthetic process"/>
    <property type="evidence" value="ECO:0007669"/>
    <property type="project" value="UniProtKB-KW"/>
</dbReference>
<sequence>MENKMTLIKDARVIDPANELDKITDVYIHNHRIAAIGNTPPGFSAAQTIHADKLWLIPGIVDLSARLREPGLEHKANIETEARAAASAGITTLCVPPDTDPVIDEPAVVELIHRKAKLAQQSHVFTLGALTAGLKGERLSEMAALKEAGCIGVSNCRHAISNPLILRRAFEYATTHNITVFIEAHDRHLSANGCAHEGAIASRLGLPPIPYAAETAPIAQILELIHNTDTRIHFGRLSCARSIELISKAHDKGLNVTADVAAHQLHLTDIDISSFNSQCHVLPPLRSQRDMEALRRGISDGVISSICSDHQPHEIDAKQAPFPATEPGISGVETLLPLTLKLIDTGMSLNTAIASITCNPAKILGLDAGHLAVGQLANLCLIDPEKDWIFNSTDMLSHGKNTPFSGWHFNGKVVRTIIEGNTVYSAD</sequence>
<dbReference type="Pfam" id="PF01979">
    <property type="entry name" value="Amidohydro_1"/>
    <property type="match status" value="1"/>
</dbReference>
<evidence type="ECO:0000313" key="3">
    <source>
        <dbReference type="EMBL" id="VAW65648.1"/>
    </source>
</evidence>
<name>A0A3B0XBJ3_9ZZZZ</name>
<dbReference type="InterPro" id="IPR004722">
    <property type="entry name" value="DHOase"/>
</dbReference>
<dbReference type="SUPFAM" id="SSF51338">
    <property type="entry name" value="Composite domain of metallo-dependent hydrolases"/>
    <property type="match status" value="1"/>
</dbReference>
<gene>
    <name evidence="3" type="ORF">MNBD_GAMMA11-1620</name>
</gene>
<dbReference type="NCBIfam" id="TIGR00857">
    <property type="entry name" value="pyrC_multi"/>
    <property type="match status" value="1"/>
</dbReference>
<dbReference type="EC" id="3.5.2.3" evidence="3"/>
<dbReference type="InterPro" id="IPR032466">
    <property type="entry name" value="Metal_Hydrolase"/>
</dbReference>